<protein>
    <submittedName>
        <fullName evidence="1">Uncharacterized protein</fullName>
    </submittedName>
</protein>
<dbReference type="EMBL" id="GBRH01258726">
    <property type="protein sequence ID" value="JAD39169.1"/>
    <property type="molecule type" value="Transcribed_RNA"/>
</dbReference>
<proteinExistence type="predicted"/>
<reference evidence="1" key="1">
    <citation type="submission" date="2014-09" db="EMBL/GenBank/DDBJ databases">
        <authorList>
            <person name="Magalhaes I.L.F."/>
            <person name="Oliveira U."/>
            <person name="Santos F.R."/>
            <person name="Vidigal T.H.D.A."/>
            <person name="Brescovit A.D."/>
            <person name="Santos A.J."/>
        </authorList>
    </citation>
    <scope>NUCLEOTIDE SEQUENCE</scope>
    <source>
        <tissue evidence="1">Shoot tissue taken approximately 20 cm above the soil surface</tissue>
    </source>
</reference>
<organism evidence="1">
    <name type="scientific">Arundo donax</name>
    <name type="common">Giant reed</name>
    <name type="synonym">Donax arundinaceus</name>
    <dbReference type="NCBI Taxonomy" id="35708"/>
    <lineage>
        <taxon>Eukaryota</taxon>
        <taxon>Viridiplantae</taxon>
        <taxon>Streptophyta</taxon>
        <taxon>Embryophyta</taxon>
        <taxon>Tracheophyta</taxon>
        <taxon>Spermatophyta</taxon>
        <taxon>Magnoliopsida</taxon>
        <taxon>Liliopsida</taxon>
        <taxon>Poales</taxon>
        <taxon>Poaceae</taxon>
        <taxon>PACMAD clade</taxon>
        <taxon>Arundinoideae</taxon>
        <taxon>Arundineae</taxon>
        <taxon>Arundo</taxon>
    </lineage>
</organism>
<name>A0A0A8ZIF8_ARUDO</name>
<reference evidence="1" key="2">
    <citation type="journal article" date="2015" name="Data Brief">
        <title>Shoot transcriptome of the giant reed, Arundo donax.</title>
        <authorList>
            <person name="Barrero R.A."/>
            <person name="Guerrero F.D."/>
            <person name="Moolhuijzen P."/>
            <person name="Goolsby J.A."/>
            <person name="Tidwell J."/>
            <person name="Bellgard S.E."/>
            <person name="Bellgard M.I."/>
        </authorList>
    </citation>
    <scope>NUCLEOTIDE SEQUENCE</scope>
    <source>
        <tissue evidence="1">Shoot tissue taken approximately 20 cm above the soil surface</tissue>
    </source>
</reference>
<dbReference type="AlphaFoldDB" id="A0A0A8ZIF8"/>
<sequence length="21" mass="2444">MPTFRLFISRWHINVLVGSLG</sequence>
<evidence type="ECO:0000313" key="1">
    <source>
        <dbReference type="EMBL" id="JAD39169.1"/>
    </source>
</evidence>
<accession>A0A0A8ZIF8</accession>